<dbReference type="Proteomes" id="UP000252915">
    <property type="component" value="Unassembled WGS sequence"/>
</dbReference>
<evidence type="ECO:0000256" key="7">
    <source>
        <dbReference type="ARBA" id="ARBA00043149"/>
    </source>
</evidence>
<dbReference type="PANTHER" id="PTHR10196">
    <property type="entry name" value="SUGAR KINASE"/>
    <property type="match status" value="1"/>
</dbReference>
<evidence type="ECO:0000256" key="5">
    <source>
        <dbReference type="ARBA" id="ARBA00022798"/>
    </source>
</evidence>
<evidence type="ECO:0000256" key="3">
    <source>
        <dbReference type="ARBA" id="ARBA00022741"/>
    </source>
</evidence>
<dbReference type="FunFam" id="3.30.420.40:FF:000008">
    <property type="entry name" value="Glycerol kinase"/>
    <property type="match status" value="1"/>
</dbReference>
<keyword evidence="2 10" id="KW-0808">Transferase</keyword>
<dbReference type="NCBIfam" id="NF000756">
    <property type="entry name" value="PRK00047.1"/>
    <property type="match status" value="1"/>
</dbReference>
<dbReference type="PANTHER" id="PTHR10196:SF69">
    <property type="entry name" value="GLYCEROL KINASE"/>
    <property type="match status" value="1"/>
</dbReference>
<evidence type="ECO:0000256" key="1">
    <source>
        <dbReference type="ARBA" id="ARBA00009156"/>
    </source>
</evidence>
<dbReference type="InterPro" id="IPR000577">
    <property type="entry name" value="Carb_kinase_FGGY"/>
</dbReference>
<feature type="domain" description="Carbohydrate kinase FGGY N-terminal" evidence="8">
    <location>
        <begin position="4"/>
        <end position="247"/>
    </location>
</feature>
<reference evidence="10 11" key="1">
    <citation type="journal article" date="2018" name="Microbiome">
        <title>Fine metagenomic profile of the Mediterranean stratified and mixed water columns revealed by assembly and recruitment.</title>
        <authorList>
            <person name="Haro-Moreno J.M."/>
            <person name="Lopez-Perez M."/>
            <person name="De La Torre J.R."/>
            <person name="Picazo A."/>
            <person name="Camacho A."/>
            <person name="Rodriguez-Valera F."/>
        </authorList>
    </citation>
    <scope>NUCLEOTIDE SEQUENCE [LARGE SCALE GENOMIC DNA]</scope>
    <source>
        <strain evidence="10">MED-G78</strain>
    </source>
</reference>
<evidence type="ECO:0000259" key="9">
    <source>
        <dbReference type="Pfam" id="PF02782"/>
    </source>
</evidence>
<dbReference type="Gene3D" id="3.30.420.40">
    <property type="match status" value="2"/>
</dbReference>
<evidence type="ECO:0000313" key="10">
    <source>
        <dbReference type="EMBL" id="RCL44560.1"/>
    </source>
</evidence>
<keyword evidence="6" id="KW-0067">ATP-binding</keyword>
<dbReference type="SUPFAM" id="SSF53067">
    <property type="entry name" value="Actin-like ATPase domain"/>
    <property type="match status" value="2"/>
</dbReference>
<dbReference type="InterPro" id="IPR018484">
    <property type="entry name" value="FGGY_N"/>
</dbReference>
<evidence type="ECO:0000259" key="8">
    <source>
        <dbReference type="Pfam" id="PF00370"/>
    </source>
</evidence>
<dbReference type="AlphaFoldDB" id="A0A368C4Q4"/>
<dbReference type="Pfam" id="PF00370">
    <property type="entry name" value="FGGY_N"/>
    <property type="match status" value="1"/>
</dbReference>
<dbReference type="PROSITE" id="PS00933">
    <property type="entry name" value="FGGY_KINASES_1"/>
    <property type="match status" value="1"/>
</dbReference>
<dbReference type="Pfam" id="PF02782">
    <property type="entry name" value="FGGY_C"/>
    <property type="match status" value="1"/>
</dbReference>
<evidence type="ECO:0000313" key="11">
    <source>
        <dbReference type="Proteomes" id="UP000252915"/>
    </source>
</evidence>
<feature type="domain" description="Carbohydrate kinase FGGY C-terminal" evidence="9">
    <location>
        <begin position="257"/>
        <end position="444"/>
    </location>
</feature>
<dbReference type="PIRSF" id="PIRSF000538">
    <property type="entry name" value="GlpK"/>
    <property type="match status" value="1"/>
</dbReference>
<dbReference type="GO" id="GO:0019563">
    <property type="term" value="P:glycerol catabolic process"/>
    <property type="evidence" value="ECO:0007669"/>
    <property type="project" value="TreeGrafter"/>
</dbReference>
<evidence type="ECO:0000256" key="4">
    <source>
        <dbReference type="ARBA" id="ARBA00022777"/>
    </source>
</evidence>
<dbReference type="InterPro" id="IPR018485">
    <property type="entry name" value="FGGY_C"/>
</dbReference>
<keyword evidence="3" id="KW-0547">Nucleotide-binding</keyword>
<evidence type="ECO:0000256" key="6">
    <source>
        <dbReference type="ARBA" id="ARBA00022840"/>
    </source>
</evidence>
<organism evidence="10 11">
    <name type="scientific">SAR86 cluster bacterium</name>
    <dbReference type="NCBI Taxonomy" id="2030880"/>
    <lineage>
        <taxon>Bacteria</taxon>
        <taxon>Pseudomonadati</taxon>
        <taxon>Pseudomonadota</taxon>
        <taxon>Gammaproteobacteria</taxon>
        <taxon>SAR86 cluster</taxon>
    </lineage>
</organism>
<dbReference type="GO" id="GO:0005524">
    <property type="term" value="F:ATP binding"/>
    <property type="evidence" value="ECO:0007669"/>
    <property type="project" value="UniProtKB-KW"/>
</dbReference>
<comment type="similarity">
    <text evidence="1">Belongs to the FGGY kinase family.</text>
</comment>
<dbReference type="GO" id="GO:0005829">
    <property type="term" value="C:cytosol"/>
    <property type="evidence" value="ECO:0007669"/>
    <property type="project" value="TreeGrafter"/>
</dbReference>
<evidence type="ECO:0000256" key="2">
    <source>
        <dbReference type="ARBA" id="ARBA00022679"/>
    </source>
</evidence>
<dbReference type="InterPro" id="IPR043129">
    <property type="entry name" value="ATPase_NBD"/>
</dbReference>
<name>A0A368C4Q4_9GAMM</name>
<keyword evidence="4 10" id="KW-0418">Kinase</keyword>
<accession>A0A368C4Q4</accession>
<dbReference type="InterPro" id="IPR018483">
    <property type="entry name" value="Carb_kinase_FGGY_CS"/>
</dbReference>
<gene>
    <name evidence="10" type="ORF">DBW92_02875</name>
</gene>
<keyword evidence="5" id="KW-0319">Glycerol metabolism</keyword>
<protein>
    <recommendedName>
        <fullName evidence="7">ATP:glycerol 3-phosphotransferase</fullName>
    </recommendedName>
</protein>
<dbReference type="EMBL" id="QOPI01000013">
    <property type="protein sequence ID" value="RCL44560.1"/>
    <property type="molecule type" value="Genomic_DNA"/>
</dbReference>
<proteinExistence type="inferred from homology"/>
<sequence length="499" mass="55945">MKEILTIDQGTTSSRSIIFNESLEMLRVSQEDYDLMYPNDGWVEADADKILKSVQNTLNDVLKHHKDISNIASCGITNQRESTVIWDKLSGKAIYPVIIWQDRRTAALCNNLKEDQKLAEMVSKKTGLILDPYFSATKIKWILDNVEGARTKANAGELAFGTIDSFLIWNLTKEKNHLTDITNASRTLLFNINDLTWDKDLLSLFDIPLNLLPDVVSSDYKFGNIEIENIKIPVHGVLGDQQSALVGQNCFSKNSMKTTYGTGCFLMVNTKDRIIHSKSGLLSTIGYKIQDEVNYALEGSIFSAGTIIQWLRDEMEFFKDSKDSESFLDKDGDANNLLFIPAFTGLGAPQWNPDIRASFYGITRDSSKKDFVTAAFNSLCYQTKEVLDAISDDGLNIKEMYIDGGMANNKTFAQLLANITDTNISIPKNTEATAIGAAKVAAVGCGLVKNIEFFNTLKKESKFNANQHTDYLSDFTFWKQYLDVILRFSKKIKVNSKDN</sequence>
<comment type="caution">
    <text evidence="10">The sequence shown here is derived from an EMBL/GenBank/DDBJ whole genome shotgun (WGS) entry which is preliminary data.</text>
</comment>
<dbReference type="GO" id="GO:0004370">
    <property type="term" value="F:glycerol kinase activity"/>
    <property type="evidence" value="ECO:0007669"/>
    <property type="project" value="TreeGrafter"/>
</dbReference>